<organism evidence="1 2">
    <name type="scientific">Saguinus oedipus</name>
    <name type="common">Cotton-top tamarin</name>
    <name type="synonym">Oedipomidas oedipus</name>
    <dbReference type="NCBI Taxonomy" id="9490"/>
    <lineage>
        <taxon>Eukaryota</taxon>
        <taxon>Metazoa</taxon>
        <taxon>Chordata</taxon>
        <taxon>Craniata</taxon>
        <taxon>Vertebrata</taxon>
        <taxon>Euteleostomi</taxon>
        <taxon>Mammalia</taxon>
        <taxon>Eutheria</taxon>
        <taxon>Euarchontoglires</taxon>
        <taxon>Primates</taxon>
        <taxon>Haplorrhini</taxon>
        <taxon>Platyrrhini</taxon>
        <taxon>Cebidae</taxon>
        <taxon>Callitrichinae</taxon>
        <taxon>Saguinus</taxon>
    </lineage>
</organism>
<evidence type="ECO:0000313" key="1">
    <source>
        <dbReference type="EMBL" id="KAK2083739.1"/>
    </source>
</evidence>
<evidence type="ECO:0000313" key="2">
    <source>
        <dbReference type="Proteomes" id="UP001266305"/>
    </source>
</evidence>
<dbReference type="EMBL" id="JASSZA010000023">
    <property type="protein sequence ID" value="KAK2083739.1"/>
    <property type="molecule type" value="Genomic_DNA"/>
</dbReference>
<dbReference type="InterPro" id="IPR036812">
    <property type="entry name" value="NAD(P)_OxRdtase_dom_sf"/>
</dbReference>
<protein>
    <submittedName>
        <fullName evidence="1">Aflatoxin B1 aldehyde reductase member 2</fullName>
    </submittedName>
</protein>
<keyword evidence="2" id="KW-1185">Reference proteome</keyword>
<sequence>ALWTEVLYENKDRKQPVGRFFVNSWAETYRNCFWKEHHFEATALVEKAVQAAFGASAPSMTSDTLQWMYHYSQLQGAHRDVVILGMSSLEQLEQNLAVAEEGPVEPAVVDAFNQAWDLFPHECPNYFC</sequence>
<comment type="caution">
    <text evidence="1">The sequence shown here is derived from an EMBL/GenBank/DDBJ whole genome shotgun (WGS) entry which is preliminary data.</text>
</comment>
<dbReference type="SUPFAM" id="SSF51430">
    <property type="entry name" value="NAD(P)-linked oxidoreductase"/>
    <property type="match status" value="1"/>
</dbReference>
<accession>A0ABQ9TG77</accession>
<feature type="non-terminal residue" evidence="1">
    <location>
        <position position="1"/>
    </location>
</feature>
<dbReference type="Gene3D" id="3.20.20.100">
    <property type="entry name" value="NADP-dependent oxidoreductase domain"/>
    <property type="match status" value="1"/>
</dbReference>
<dbReference type="Proteomes" id="UP001266305">
    <property type="component" value="Unassembled WGS sequence"/>
</dbReference>
<proteinExistence type="predicted"/>
<reference evidence="1 2" key="1">
    <citation type="submission" date="2023-05" db="EMBL/GenBank/DDBJ databases">
        <title>B98-5 Cell Line De Novo Hybrid Assembly: An Optical Mapping Approach.</title>
        <authorList>
            <person name="Kananen K."/>
            <person name="Auerbach J.A."/>
            <person name="Kautto E."/>
            <person name="Blachly J.S."/>
        </authorList>
    </citation>
    <scope>NUCLEOTIDE SEQUENCE [LARGE SCALE GENOMIC DNA]</scope>
    <source>
        <strain evidence="1">B95-8</strain>
        <tissue evidence="1">Cell line</tissue>
    </source>
</reference>
<name>A0ABQ9TG77_SAGOE</name>
<gene>
    <name evidence="1" type="primary">AKR7A2_3</name>
    <name evidence="1" type="ORF">P7K49_038975</name>
</gene>